<comment type="caution">
    <text evidence="2">The sequence shown here is derived from an EMBL/GenBank/DDBJ whole genome shotgun (WGS) entry which is preliminary data.</text>
</comment>
<evidence type="ECO:0000313" key="3">
    <source>
        <dbReference type="Proteomes" id="UP000075578"/>
    </source>
</evidence>
<name>A0A150J710_9EURY</name>
<keyword evidence="1" id="KW-0472">Membrane</keyword>
<evidence type="ECO:0000256" key="1">
    <source>
        <dbReference type="SAM" id="Phobius"/>
    </source>
</evidence>
<accession>A0A150J710</accession>
<feature type="transmembrane region" description="Helical" evidence="1">
    <location>
        <begin position="12"/>
        <end position="30"/>
    </location>
</feature>
<dbReference type="EMBL" id="LNGD01000019">
    <property type="protein sequence ID" value="KYC53042.1"/>
    <property type="molecule type" value="Genomic_DNA"/>
</dbReference>
<organism evidence="2 3">
    <name type="scientific">Candidatus Methanofastidiosum methylothiophilum</name>
    <dbReference type="NCBI Taxonomy" id="1705564"/>
    <lineage>
        <taxon>Archaea</taxon>
        <taxon>Methanobacteriati</taxon>
        <taxon>Methanobacteriota</taxon>
        <taxon>Stenosarchaea group</taxon>
        <taxon>Candidatus Methanofastidiosia</taxon>
        <taxon>Candidatus Methanofastidiosales</taxon>
        <taxon>Candidatus Methanofastidiosaceae</taxon>
        <taxon>Candidatus Methanofastidiosum</taxon>
    </lineage>
</organism>
<sequence>MMVKNKKKSRSIMPIAIMIPIVVLDILFRGDKTSSKLNY</sequence>
<dbReference type="Proteomes" id="UP000075578">
    <property type="component" value="Unassembled WGS sequence"/>
</dbReference>
<gene>
    <name evidence="2" type="ORF">AMQ74_00535</name>
</gene>
<protein>
    <submittedName>
        <fullName evidence="2">Uncharacterized protein</fullName>
    </submittedName>
</protein>
<proteinExistence type="predicted"/>
<keyword evidence="1" id="KW-1133">Transmembrane helix</keyword>
<keyword evidence="1" id="KW-0812">Transmembrane</keyword>
<evidence type="ECO:0000313" key="2">
    <source>
        <dbReference type="EMBL" id="KYC53042.1"/>
    </source>
</evidence>
<dbReference type="AlphaFoldDB" id="A0A150J710"/>
<reference evidence="2 3" key="1">
    <citation type="journal article" date="2016" name="ISME J.">
        <title>Chasing the elusive Euryarchaeota class WSA2: genomes reveal a uniquely fastidious methyl-reducing methanogen.</title>
        <authorList>
            <person name="Nobu M.K."/>
            <person name="Narihiro T."/>
            <person name="Kuroda K."/>
            <person name="Mei R."/>
            <person name="Liu W.T."/>
        </authorList>
    </citation>
    <scope>NUCLEOTIDE SEQUENCE [LARGE SCALE GENOMIC DNA]</scope>
    <source>
        <strain evidence="2">U1lsi0528_Bin089</strain>
    </source>
</reference>